<dbReference type="GeneID" id="8249766"/>
<protein>
    <submittedName>
        <fullName evidence="1">Uncharacterized protein</fullName>
    </submittedName>
</protein>
<evidence type="ECO:0000313" key="2">
    <source>
        <dbReference type="Proteomes" id="UP000002009"/>
    </source>
</evidence>
<dbReference type="KEGG" id="mis:MICPUN_53547"/>
<proteinExistence type="predicted"/>
<evidence type="ECO:0000313" key="1">
    <source>
        <dbReference type="EMBL" id="ACO68092.1"/>
    </source>
</evidence>
<dbReference type="OrthoDB" id="5682at2759"/>
<dbReference type="InParanoid" id="C1EIX5"/>
<dbReference type="AlphaFoldDB" id="C1EIX5"/>
<name>C1EIX5_MICCC</name>
<gene>
    <name evidence="1" type="ORF">MICPUN_53547</name>
</gene>
<dbReference type="Proteomes" id="UP000002009">
    <property type="component" value="Chromosome 16"/>
</dbReference>
<organism evidence="1 2">
    <name type="scientific">Micromonas commoda (strain RCC299 / NOUM17 / CCMP2709)</name>
    <name type="common">Picoplanktonic green alga</name>
    <dbReference type="NCBI Taxonomy" id="296587"/>
    <lineage>
        <taxon>Eukaryota</taxon>
        <taxon>Viridiplantae</taxon>
        <taxon>Chlorophyta</taxon>
        <taxon>Mamiellophyceae</taxon>
        <taxon>Mamiellales</taxon>
        <taxon>Mamiellaceae</taxon>
        <taxon>Micromonas</taxon>
    </lineage>
</organism>
<accession>C1EIX5</accession>
<dbReference type="RefSeq" id="XP_002506834.1">
    <property type="nucleotide sequence ID" value="XM_002506788.1"/>
</dbReference>
<dbReference type="EMBL" id="CP001334">
    <property type="protein sequence ID" value="ACO68092.1"/>
    <property type="molecule type" value="Genomic_DNA"/>
</dbReference>
<sequence length="319" mass="35231">MALAALAPSRASTVRIRPTEPARCRLDAFTHRRNPRRGGGHLRGWRTITLASDVDPAAAHPPPRSFDPSTLNVRHFINLKNGVEAIPTLRAVGIDDYAFVRIQSTLCEAGDMEKMMLELDANLLVSLALGYSCVVYDFGSRDKKRGVPRALWYGLEFARFALNRYWFDGDDAAVTTDRRGPVLRGKRVDDDFRRKLASLSKSAKKRIKYYRKFVTPEVRATYPGVRLVGAYAVTAKDDDEGFYAETLRGWCAPTADDASNVTAVSGAAAVAGGKTKAKVSPPRTEAEVAAALEGAGLSMFYGGEHDEEWTNRWVHHREA</sequence>
<keyword evidence="2" id="KW-1185">Reference proteome</keyword>
<dbReference type="OMA" id="IRYYRQF"/>
<reference evidence="1 2" key="1">
    <citation type="journal article" date="2009" name="Science">
        <title>Green evolution and dynamic adaptations revealed by genomes of the marine picoeukaryotes Micromonas.</title>
        <authorList>
            <person name="Worden A.Z."/>
            <person name="Lee J.H."/>
            <person name="Mock T."/>
            <person name="Rouze P."/>
            <person name="Simmons M.P."/>
            <person name="Aerts A.L."/>
            <person name="Allen A.E."/>
            <person name="Cuvelier M.L."/>
            <person name="Derelle E."/>
            <person name="Everett M.V."/>
            <person name="Foulon E."/>
            <person name="Grimwood J."/>
            <person name="Gundlach H."/>
            <person name="Henrissat B."/>
            <person name="Napoli C."/>
            <person name="McDonald S.M."/>
            <person name="Parker M.S."/>
            <person name="Rombauts S."/>
            <person name="Salamov A."/>
            <person name="Von Dassow P."/>
            <person name="Badger J.H."/>
            <person name="Coutinho P.M."/>
            <person name="Demir E."/>
            <person name="Dubchak I."/>
            <person name="Gentemann C."/>
            <person name="Eikrem W."/>
            <person name="Gready J.E."/>
            <person name="John U."/>
            <person name="Lanier W."/>
            <person name="Lindquist E.A."/>
            <person name="Lucas S."/>
            <person name="Mayer K.F."/>
            <person name="Moreau H."/>
            <person name="Not F."/>
            <person name="Otillar R."/>
            <person name="Panaud O."/>
            <person name="Pangilinan J."/>
            <person name="Paulsen I."/>
            <person name="Piegu B."/>
            <person name="Poliakov A."/>
            <person name="Robbens S."/>
            <person name="Schmutz J."/>
            <person name="Toulza E."/>
            <person name="Wyss T."/>
            <person name="Zelensky A."/>
            <person name="Zhou K."/>
            <person name="Armbrust E.V."/>
            <person name="Bhattacharya D."/>
            <person name="Goodenough U.W."/>
            <person name="Van de Peer Y."/>
            <person name="Grigoriev I.V."/>
        </authorList>
    </citation>
    <scope>NUCLEOTIDE SEQUENCE [LARGE SCALE GENOMIC DNA]</scope>
    <source>
        <strain evidence="2">RCC299 / NOUM17</strain>
    </source>
</reference>
<dbReference type="eggNOG" id="ENOG502SB0Y">
    <property type="taxonomic scope" value="Eukaryota"/>
</dbReference>